<accession>A0A9W7W8A2</accession>
<dbReference type="Pfam" id="PF00665">
    <property type="entry name" value="rve"/>
    <property type="match status" value="1"/>
</dbReference>
<dbReference type="AlphaFoldDB" id="A0A9W7W8A2"/>
<name>A0A9W7W8A2_TRIRA</name>
<evidence type="ECO:0000313" key="4">
    <source>
        <dbReference type="Proteomes" id="UP001059041"/>
    </source>
</evidence>
<evidence type="ECO:0000256" key="1">
    <source>
        <dbReference type="ARBA" id="ARBA00039658"/>
    </source>
</evidence>
<dbReference type="PANTHER" id="PTHR47266">
    <property type="entry name" value="ENDONUCLEASE-RELATED"/>
    <property type="match status" value="1"/>
</dbReference>
<dbReference type="Gene3D" id="3.30.420.10">
    <property type="entry name" value="Ribonuclease H-like superfamily/Ribonuclease H"/>
    <property type="match status" value="1"/>
</dbReference>
<dbReference type="InterPro" id="IPR041588">
    <property type="entry name" value="Integrase_H2C2"/>
</dbReference>
<dbReference type="Gene3D" id="1.10.340.70">
    <property type="match status" value="1"/>
</dbReference>
<dbReference type="EMBL" id="JAFHDT010000349">
    <property type="protein sequence ID" value="KAI7789780.1"/>
    <property type="molecule type" value="Genomic_DNA"/>
</dbReference>
<dbReference type="PROSITE" id="PS50994">
    <property type="entry name" value="INTEGRASE"/>
    <property type="match status" value="1"/>
</dbReference>
<protein>
    <recommendedName>
        <fullName evidence="1">Gypsy retrotransposon integrase-like protein 1</fullName>
    </recommendedName>
</protein>
<sequence length="467" mass="53114">MQCSERKEKFAVYAAVRQYLVDGLVDAALKKKVSRMAANFVIRESKLFYTGPSAQFMRLVVLSEEQRRAVLEECHNSPGTGNHWGVRATIDRVVVWYYWDSIKADVADWVKSCHRCQKNHPIKTVSPALNPIKVKEPWEVVGMDLIGPLKKTVKDHQYFLTVTDLFTRWVIAEPLKCGSSTEVAEALVSKLYTFGMVRKIITDRGHAFVNELNAHIFAALNIKHAITRSNGQDERTNQNVKRTLRKYVNQHQYDWDIHLQAIIYGINTAKQRSTKYSPYFLMYNRHPRLPQALNACETDAAFELADPEEELELKLAGIKALNERCSVKAGDEVLIGEPKKVKKGNCLQDLHQGPFTLTSLTEKGVASVAMSGKIQKVNVSQLRPYFRPQAMNLRAAKTMQRTLDDWWTTSMPIKVHCGPRGCVLSKNNWEDFWSLGLDEEVESNIGNACFRLVKEAARRHTTCRSSG</sequence>
<dbReference type="InterPro" id="IPR001584">
    <property type="entry name" value="Integrase_cat-core"/>
</dbReference>
<dbReference type="Pfam" id="PF17921">
    <property type="entry name" value="Integrase_H2C2"/>
    <property type="match status" value="1"/>
</dbReference>
<feature type="domain" description="Integrase catalytic" evidence="2">
    <location>
        <begin position="133"/>
        <end position="286"/>
    </location>
</feature>
<comment type="caution">
    <text evidence="3">The sequence shown here is derived from an EMBL/GenBank/DDBJ whole genome shotgun (WGS) entry which is preliminary data.</text>
</comment>
<gene>
    <name evidence="3" type="ORF">IRJ41_001881</name>
</gene>
<reference evidence="3" key="1">
    <citation type="submission" date="2021-02" db="EMBL/GenBank/DDBJ databases">
        <title>Comparative genomics reveals that relaxation of natural selection precedes convergent phenotypic evolution of cavefish.</title>
        <authorList>
            <person name="Peng Z."/>
        </authorList>
    </citation>
    <scope>NUCLEOTIDE SEQUENCE</scope>
    <source>
        <tissue evidence="3">Muscle</tissue>
    </source>
</reference>
<dbReference type="SUPFAM" id="SSF53098">
    <property type="entry name" value="Ribonuclease H-like"/>
    <property type="match status" value="1"/>
</dbReference>
<dbReference type="InterPro" id="IPR036397">
    <property type="entry name" value="RNaseH_sf"/>
</dbReference>
<dbReference type="FunFam" id="1.10.340.70:FF:000001">
    <property type="entry name" value="Retrovirus-related Pol polyprotein from transposon gypsy-like Protein"/>
    <property type="match status" value="1"/>
</dbReference>
<dbReference type="InterPro" id="IPR052160">
    <property type="entry name" value="Gypsy_RT_Integrase-like"/>
</dbReference>
<dbReference type="Proteomes" id="UP001059041">
    <property type="component" value="Unassembled WGS sequence"/>
</dbReference>
<dbReference type="GO" id="GO:0015074">
    <property type="term" value="P:DNA integration"/>
    <property type="evidence" value="ECO:0007669"/>
    <property type="project" value="InterPro"/>
</dbReference>
<evidence type="ECO:0000259" key="2">
    <source>
        <dbReference type="PROSITE" id="PS50994"/>
    </source>
</evidence>
<dbReference type="InterPro" id="IPR012337">
    <property type="entry name" value="RNaseH-like_sf"/>
</dbReference>
<organism evidence="3 4">
    <name type="scientific">Triplophysa rosa</name>
    <name type="common">Cave loach</name>
    <dbReference type="NCBI Taxonomy" id="992332"/>
    <lineage>
        <taxon>Eukaryota</taxon>
        <taxon>Metazoa</taxon>
        <taxon>Chordata</taxon>
        <taxon>Craniata</taxon>
        <taxon>Vertebrata</taxon>
        <taxon>Euteleostomi</taxon>
        <taxon>Actinopterygii</taxon>
        <taxon>Neopterygii</taxon>
        <taxon>Teleostei</taxon>
        <taxon>Ostariophysi</taxon>
        <taxon>Cypriniformes</taxon>
        <taxon>Nemacheilidae</taxon>
        <taxon>Triplophysa</taxon>
    </lineage>
</organism>
<evidence type="ECO:0000313" key="3">
    <source>
        <dbReference type="EMBL" id="KAI7789780.1"/>
    </source>
</evidence>
<keyword evidence="4" id="KW-1185">Reference proteome</keyword>
<dbReference type="GO" id="GO:0003676">
    <property type="term" value="F:nucleic acid binding"/>
    <property type="evidence" value="ECO:0007669"/>
    <property type="project" value="InterPro"/>
</dbReference>
<proteinExistence type="predicted"/>